<dbReference type="AlphaFoldDB" id="A0A060DAK2"/>
<feature type="domain" description="Ribosomal eL28/Mak16" evidence="3">
    <location>
        <begin position="11"/>
        <end position="101"/>
    </location>
</feature>
<keyword evidence="4" id="KW-0542">Nucleomorph</keyword>
<evidence type="ECO:0000256" key="1">
    <source>
        <dbReference type="ARBA" id="ARBA00004123"/>
    </source>
</evidence>
<proteinExistence type="predicted"/>
<dbReference type="PANTHER" id="PTHR23405">
    <property type="entry name" value="MAINTENANCE OF KILLER 16 MAK16 PROTEIN-RELATED"/>
    <property type="match status" value="1"/>
</dbReference>
<dbReference type="GO" id="GO:0005730">
    <property type="term" value="C:nucleolus"/>
    <property type="evidence" value="ECO:0007669"/>
    <property type="project" value="TreeGrafter"/>
</dbReference>
<dbReference type="Gene3D" id="3.30.390.110">
    <property type="match status" value="1"/>
</dbReference>
<evidence type="ECO:0000313" key="5">
    <source>
        <dbReference type="Proteomes" id="UP000243670"/>
    </source>
</evidence>
<evidence type="ECO:0000259" key="3">
    <source>
        <dbReference type="Pfam" id="PF01778"/>
    </source>
</evidence>
<dbReference type="Proteomes" id="UP000243670">
    <property type="component" value="Nucleomorph 1"/>
</dbReference>
<evidence type="ECO:0000256" key="2">
    <source>
        <dbReference type="ARBA" id="ARBA00023242"/>
    </source>
</evidence>
<accession>A0A060DAK2</accession>
<dbReference type="InterPro" id="IPR029004">
    <property type="entry name" value="Ribosomal_eL28/Mak16"/>
</dbReference>
<keyword evidence="2" id="KW-0539">Nucleus</keyword>
<dbReference type="EMBL" id="CP006627">
    <property type="protein sequence ID" value="AIB09545.1"/>
    <property type="molecule type" value="Genomic_DNA"/>
</dbReference>
<geneLocation type="nucleomorph" evidence="4"/>
<sequence length="196" mass="24076">MIIMLFCNDSWEIIKESYCVFRYKKNNDKFCYSKINTSFLCKKFLCPLINENYAALVEDNGNIYLWIKSLSKNNANNYLWNKYKLSANFLVAKEQIEIILYKWPSYFFYFLKIRLRILFHYLIKIQTVKNKNFNKYTLIKKEVRNISKISQYIKNKFNIYKMIIKELKLRLHKGLYNKIYYKYKNKYKIVNIIIIE</sequence>
<organism evidence="4 5">
    <name type="scientific">Lotharella oceanica</name>
    <dbReference type="NCBI Taxonomy" id="641309"/>
    <lineage>
        <taxon>Eukaryota</taxon>
        <taxon>Sar</taxon>
        <taxon>Rhizaria</taxon>
        <taxon>Cercozoa</taxon>
        <taxon>Chlorarachniophyceae</taxon>
        <taxon>Lotharella</taxon>
    </lineage>
</organism>
<dbReference type="GO" id="GO:0000460">
    <property type="term" value="P:maturation of 5.8S rRNA"/>
    <property type="evidence" value="ECO:0007669"/>
    <property type="project" value="TreeGrafter"/>
</dbReference>
<dbReference type="PANTHER" id="PTHR23405:SF4">
    <property type="entry name" value="PROTEIN MAK16 HOMOLOG"/>
    <property type="match status" value="1"/>
</dbReference>
<protein>
    <submittedName>
        <fullName evidence="4">Maintenance of killer 16, mak16-like protein</fullName>
    </submittedName>
</protein>
<gene>
    <name evidence="4" type="primary">mak16</name>
    <name evidence="4" type="ORF">M951_chr159</name>
</gene>
<name>A0A060DAK2_9EUKA</name>
<evidence type="ECO:0000313" key="4">
    <source>
        <dbReference type="EMBL" id="AIB09545.1"/>
    </source>
</evidence>
<dbReference type="Pfam" id="PF01778">
    <property type="entry name" value="Ribosomal_L28e"/>
    <property type="match status" value="1"/>
</dbReference>
<dbReference type="GO" id="GO:0000470">
    <property type="term" value="P:maturation of LSU-rRNA"/>
    <property type="evidence" value="ECO:0007669"/>
    <property type="project" value="TreeGrafter"/>
</dbReference>
<dbReference type="GO" id="GO:0030687">
    <property type="term" value="C:preribosome, large subunit precursor"/>
    <property type="evidence" value="ECO:0007669"/>
    <property type="project" value="TreeGrafter"/>
</dbReference>
<reference evidence="4 5" key="1">
    <citation type="journal article" date="2014" name="BMC Genomics">
        <title>Nucleomorph and plastid genome sequences of the chlorarachniophyte Lotharella oceanica: convergent reductive evolution and frequent recombination in nucleomorph-bearing algae.</title>
        <authorList>
            <person name="Tanifuji G."/>
            <person name="Onodera N.T."/>
            <person name="Brown M.W."/>
            <person name="Curtis B.A."/>
            <person name="Roger A.J."/>
            <person name="Ka-Shu Wong G."/>
            <person name="Melkonian M."/>
            <person name="Archibald J.M."/>
        </authorList>
    </citation>
    <scope>NUCLEOTIDE SEQUENCE [LARGE SCALE GENOMIC DNA]</scope>
    <source>
        <strain evidence="4 5">CCMP622</strain>
    </source>
</reference>
<comment type="subcellular location">
    <subcellularLocation>
        <location evidence="1">Nucleus</location>
    </subcellularLocation>
</comment>